<evidence type="ECO:0000313" key="2">
    <source>
        <dbReference type="EMBL" id="CAB3391783.1"/>
    </source>
</evidence>
<accession>A0A6F9E5K1</accession>
<feature type="compositionally biased region" description="Low complexity" evidence="1">
    <location>
        <begin position="189"/>
        <end position="204"/>
    </location>
</feature>
<dbReference type="SUPFAM" id="SSF53098">
    <property type="entry name" value="Ribonuclease H-like"/>
    <property type="match status" value="1"/>
</dbReference>
<reference evidence="2 3" key="1">
    <citation type="submission" date="2020-04" db="EMBL/GenBank/DDBJ databases">
        <authorList>
            <person name="Hogendoorn C."/>
        </authorList>
    </citation>
    <scope>NUCLEOTIDE SEQUENCE [LARGE SCALE GENOMIC DNA]</scope>
    <source>
        <strain evidence="2">COOX1</strain>
    </source>
</reference>
<sequence length="221" mass="24571">MSCDTSAARPWPAAWQNGIDPRPSTCRPTRDPWHAYGPRSRWNAATGMKPGPVRWKLTWWSITVVLPPVITPTPSLSSTSSQDTVAALPCSVADKAGIAKALERILTEWPYAVWGIHSDNGSEFISAHLIRFTQAHGLSLTRSRPYKKKDRTEESVFGAGHRRLRSVRHTRTGGMAQYRVRPARRLRQRLPAAAQGGQQEARGQPRTQEVRRRPNAPAAGV</sequence>
<feature type="region of interest" description="Disordered" evidence="1">
    <location>
        <begin position="183"/>
        <end position="221"/>
    </location>
</feature>
<evidence type="ECO:0000313" key="3">
    <source>
        <dbReference type="Proteomes" id="UP000502196"/>
    </source>
</evidence>
<proteinExistence type="predicted"/>
<dbReference type="Gene3D" id="3.30.420.10">
    <property type="entry name" value="Ribonuclease H-like superfamily/Ribonuclease H"/>
    <property type="match status" value="1"/>
</dbReference>
<dbReference type="InterPro" id="IPR036397">
    <property type="entry name" value="RNaseH_sf"/>
</dbReference>
<feature type="region of interest" description="Disordered" evidence="1">
    <location>
        <begin position="1"/>
        <end position="31"/>
    </location>
</feature>
<dbReference type="Proteomes" id="UP000502196">
    <property type="component" value="Chromosome"/>
</dbReference>
<gene>
    <name evidence="2" type="ORF">COOX1_1083</name>
</gene>
<protein>
    <recommendedName>
        <fullName evidence="4">Integrase catalytic domain-containing protein</fullName>
    </recommendedName>
</protein>
<evidence type="ECO:0008006" key="4">
    <source>
        <dbReference type="Google" id="ProtNLM"/>
    </source>
</evidence>
<dbReference type="EMBL" id="LR792683">
    <property type="protein sequence ID" value="CAB3391783.1"/>
    <property type="molecule type" value="Genomic_DNA"/>
</dbReference>
<organism evidence="2 3">
    <name type="scientific">Kyrpidia spormannii</name>
    <dbReference type="NCBI Taxonomy" id="2055160"/>
    <lineage>
        <taxon>Bacteria</taxon>
        <taxon>Bacillati</taxon>
        <taxon>Bacillota</taxon>
        <taxon>Bacilli</taxon>
        <taxon>Bacillales</taxon>
        <taxon>Alicyclobacillaceae</taxon>
        <taxon>Kyrpidia</taxon>
    </lineage>
</organism>
<dbReference type="AlphaFoldDB" id="A0A6F9E5K1"/>
<evidence type="ECO:0000256" key="1">
    <source>
        <dbReference type="SAM" id="MobiDB-lite"/>
    </source>
</evidence>
<dbReference type="GO" id="GO:0003676">
    <property type="term" value="F:nucleic acid binding"/>
    <property type="evidence" value="ECO:0007669"/>
    <property type="project" value="InterPro"/>
</dbReference>
<name>A0A6F9E5K1_9BACL</name>
<dbReference type="InterPro" id="IPR012337">
    <property type="entry name" value="RNaseH-like_sf"/>
</dbReference>